<dbReference type="PANTHER" id="PTHR22775">
    <property type="entry name" value="SORTING NEXIN"/>
    <property type="match status" value="1"/>
</dbReference>
<dbReference type="SUPFAM" id="SSF64268">
    <property type="entry name" value="PX domain"/>
    <property type="match status" value="1"/>
</dbReference>
<dbReference type="CDD" id="cd06897">
    <property type="entry name" value="PX_SNARE"/>
    <property type="match status" value="1"/>
</dbReference>
<dbReference type="GO" id="GO:0000329">
    <property type="term" value="C:fungal-type vacuole membrane"/>
    <property type="evidence" value="ECO:0007669"/>
    <property type="project" value="UniProtKB-ARBA"/>
</dbReference>
<dbReference type="InterPro" id="IPR036871">
    <property type="entry name" value="PX_dom_sf"/>
</dbReference>
<protein>
    <recommendedName>
        <fullName evidence="9">PX domain-containing protein</fullName>
    </recommendedName>
</protein>
<evidence type="ECO:0000256" key="4">
    <source>
        <dbReference type="ARBA" id="ARBA00054927"/>
    </source>
</evidence>
<dbReference type="PROSITE" id="PS50195">
    <property type="entry name" value="PX"/>
    <property type="match status" value="1"/>
</dbReference>
<dbReference type="OrthoDB" id="428895at2759"/>
<sequence length="341" mass="36928">MAADIQQIAITDALTVHKPARHIAYTVQVSTPTRTWSVNRRYNDFVALDAELRSSTGKETPAPLPPKHWFARTMNDEEKIRQRRVHLEIYLRTILTTKDPRWRQAFGFADFLAVPAQSGKVPDSFSAASWLTEEGAVGALLRTARAALLKRDALARMGDGAGGRAASGDARKALREASARTEALDVALSQLSGLGDGERARRADMVAALRAEVANVGRMAEAGFRPARVPTPPVEAAGPGASAAAAAPAGRVFGRRAAAQETAETRPLDDRGVVQLQQAKMANQDAQLGVLSGLLQRQRRMGEEIATEIDQQNEMLEHIDAEVTRVGGKMARAKRQMNRLG</sequence>
<comment type="caution">
    <text evidence="7">The sequence shown here is derived from an EMBL/GenBank/DDBJ whole genome shotgun (WGS) entry which is preliminary data.</text>
</comment>
<keyword evidence="3" id="KW-0175">Coiled coil</keyword>
<dbReference type="FunFam" id="1.20.5.110:FF:000058">
    <property type="entry name" value="VAM7p Vacuolar SNARE protein"/>
    <property type="match status" value="1"/>
</dbReference>
<gene>
    <name evidence="7" type="ORF">VHUM_02825</name>
</gene>
<reference evidence="7 8" key="1">
    <citation type="journal article" date="2019" name="PLoS Genet.">
        <title>Convergent evolution of linked mating-type loci in basidiomycete fungi.</title>
        <authorList>
            <person name="Sun S."/>
            <person name="Coelho M.A."/>
            <person name="Heitman J."/>
            <person name="Nowrousian M."/>
        </authorList>
    </citation>
    <scope>NUCLEOTIDE SEQUENCE [LARGE SCALE GENOMIC DNA]</scope>
    <source>
        <strain evidence="7 8">CBS 4282</strain>
    </source>
</reference>
<dbReference type="CDD" id="cd15858">
    <property type="entry name" value="SNARE_VAM7"/>
    <property type="match status" value="1"/>
</dbReference>
<dbReference type="GO" id="GO:0097576">
    <property type="term" value="P:vacuole fusion"/>
    <property type="evidence" value="ECO:0007669"/>
    <property type="project" value="UniProtKB-ARBA"/>
</dbReference>
<name>A0A7D8V068_VANHU</name>
<dbReference type="SMART" id="SM00312">
    <property type="entry name" value="PX"/>
    <property type="match status" value="1"/>
</dbReference>
<comment type="subcellular location">
    <subcellularLocation>
        <location evidence="1">Vacuole</location>
    </subcellularLocation>
</comment>
<feature type="domain" description="PX" evidence="6">
    <location>
        <begin position="3"/>
        <end position="118"/>
    </location>
</feature>
<organism evidence="7 8">
    <name type="scientific">Vanrija humicola</name>
    <name type="common">Yeast</name>
    <name type="synonym">Cryptococcus humicola</name>
    <dbReference type="NCBI Taxonomy" id="5417"/>
    <lineage>
        <taxon>Eukaryota</taxon>
        <taxon>Fungi</taxon>
        <taxon>Dikarya</taxon>
        <taxon>Basidiomycota</taxon>
        <taxon>Agaricomycotina</taxon>
        <taxon>Tremellomycetes</taxon>
        <taxon>Trichosporonales</taxon>
        <taxon>Trichosporonaceae</taxon>
        <taxon>Vanrija</taxon>
    </lineage>
</organism>
<dbReference type="GO" id="GO:0035091">
    <property type="term" value="F:phosphatidylinositol binding"/>
    <property type="evidence" value="ECO:0007669"/>
    <property type="project" value="InterPro"/>
</dbReference>
<evidence type="ECO:0000259" key="6">
    <source>
        <dbReference type="PROSITE" id="PS50195"/>
    </source>
</evidence>
<dbReference type="Gene3D" id="3.30.1520.10">
    <property type="entry name" value="Phox-like domain"/>
    <property type="match status" value="1"/>
</dbReference>
<dbReference type="Proteomes" id="UP000473826">
    <property type="component" value="Unassembled WGS sequence"/>
</dbReference>
<dbReference type="AlphaFoldDB" id="A0A7D8V068"/>
<dbReference type="InterPro" id="IPR001683">
    <property type="entry name" value="PX_dom"/>
</dbReference>
<feature type="domain" description="T-SNARE coiled-coil homology" evidence="5">
    <location>
        <begin position="278"/>
        <end position="340"/>
    </location>
</feature>
<evidence type="ECO:0000256" key="2">
    <source>
        <dbReference type="ARBA" id="ARBA00022554"/>
    </source>
</evidence>
<dbReference type="GO" id="GO:0007034">
    <property type="term" value="P:vacuolar transport"/>
    <property type="evidence" value="ECO:0007669"/>
    <property type="project" value="UniProtKB-ARBA"/>
</dbReference>
<accession>A0A7D8V068</accession>
<evidence type="ECO:0000313" key="7">
    <source>
        <dbReference type="EMBL" id="TXT08697.1"/>
    </source>
</evidence>
<evidence type="ECO:0008006" key="9">
    <source>
        <dbReference type="Google" id="ProtNLM"/>
    </source>
</evidence>
<dbReference type="Pfam" id="PF00787">
    <property type="entry name" value="PX"/>
    <property type="match status" value="1"/>
</dbReference>
<dbReference type="SUPFAM" id="SSF58038">
    <property type="entry name" value="SNARE fusion complex"/>
    <property type="match status" value="1"/>
</dbReference>
<evidence type="ECO:0000259" key="5">
    <source>
        <dbReference type="PROSITE" id="PS50192"/>
    </source>
</evidence>
<keyword evidence="8" id="KW-1185">Reference proteome</keyword>
<evidence type="ECO:0000256" key="3">
    <source>
        <dbReference type="ARBA" id="ARBA00023054"/>
    </source>
</evidence>
<proteinExistence type="predicted"/>
<dbReference type="PANTHER" id="PTHR22775:SF3">
    <property type="entry name" value="SORTING NEXIN-13"/>
    <property type="match status" value="1"/>
</dbReference>
<dbReference type="PROSITE" id="PS50192">
    <property type="entry name" value="T_SNARE"/>
    <property type="match status" value="1"/>
</dbReference>
<dbReference type="SMART" id="SM00397">
    <property type="entry name" value="t_SNARE"/>
    <property type="match status" value="1"/>
</dbReference>
<dbReference type="Gene3D" id="1.20.5.110">
    <property type="match status" value="1"/>
</dbReference>
<dbReference type="EMBL" id="QKWK01000007">
    <property type="protein sequence ID" value="TXT08697.1"/>
    <property type="molecule type" value="Genomic_DNA"/>
</dbReference>
<dbReference type="GO" id="GO:0016192">
    <property type="term" value="P:vesicle-mediated transport"/>
    <property type="evidence" value="ECO:0007669"/>
    <property type="project" value="UniProtKB-ARBA"/>
</dbReference>
<evidence type="ECO:0000256" key="1">
    <source>
        <dbReference type="ARBA" id="ARBA00004116"/>
    </source>
</evidence>
<comment type="function">
    <text evidence="4">Essential for proper morphogenesis of the vacuole. May exist as structural reinforcement on the surface of the vacuolar membrane and be required for maintenance against rupture by osmotic pressure.</text>
</comment>
<evidence type="ECO:0000313" key="8">
    <source>
        <dbReference type="Proteomes" id="UP000473826"/>
    </source>
</evidence>
<keyword evidence="2" id="KW-0926">Vacuole</keyword>
<dbReference type="InterPro" id="IPR000727">
    <property type="entry name" value="T_SNARE_dom"/>
</dbReference>